<keyword evidence="2" id="KW-0963">Cytoplasm</keyword>
<evidence type="ECO:0000313" key="6">
    <source>
        <dbReference type="Ensembl" id="ENSFHEP00000025071.1"/>
    </source>
</evidence>
<name>A0A3Q2QDN2_FUNHE</name>
<dbReference type="Ensembl" id="ENSFHET00000006182.1">
    <property type="protein sequence ID" value="ENSFHEP00000025071.1"/>
    <property type="gene ID" value="ENSFHEG00000007040.1"/>
</dbReference>
<dbReference type="CDD" id="cd00096">
    <property type="entry name" value="Ig"/>
    <property type="match status" value="1"/>
</dbReference>
<dbReference type="SMART" id="SM00409">
    <property type="entry name" value="IG"/>
    <property type="match status" value="2"/>
</dbReference>
<keyword evidence="7" id="KW-1185">Reference proteome</keyword>
<dbReference type="STRING" id="8078.ENSFHEP00000025071"/>
<dbReference type="SUPFAM" id="SSF48726">
    <property type="entry name" value="Immunoglobulin"/>
    <property type="match status" value="3"/>
</dbReference>
<evidence type="ECO:0000256" key="1">
    <source>
        <dbReference type="ARBA" id="ARBA00004496"/>
    </source>
</evidence>
<feature type="domain" description="Ig-like" evidence="5">
    <location>
        <begin position="6"/>
        <end position="90"/>
    </location>
</feature>
<sequence length="296" mass="33210">PITALPVTFKRELQSLIATEGDCAVFCCELSKPEAPVEWRKGRVVLKPGEKYEMKQEGRLTKLTINRVEESDAGKYTCKTKHSQSTAELRVRGETRISTASEKMHQNTFLLMATKITRDAQLMKDGEKYQMKQEGRVAEMLIRNVTLADAGEYSCSAGTAVTSADIKQRSFPRVAAPPVTFKTKLRNQQVEEENSVTLSCEVSKPSLAVEWRKGKELLKSDFKYQIKNRNSVMELTVKNAQPEDSGLYSCICEDVKTTAHVLLATTQKSKQSKPKTLYELNSSLIQYMLGFLCSCS</sequence>
<evidence type="ECO:0000256" key="2">
    <source>
        <dbReference type="ARBA" id="ARBA00022490"/>
    </source>
</evidence>
<dbReference type="GO" id="GO:0005737">
    <property type="term" value="C:cytoplasm"/>
    <property type="evidence" value="ECO:0007669"/>
    <property type="project" value="UniProtKB-SubCell"/>
</dbReference>
<dbReference type="PANTHER" id="PTHR35971:SF5">
    <property type="entry name" value="OBSCURIN LIKE CYTOSKELETAL ADAPTOR 1"/>
    <property type="match status" value="1"/>
</dbReference>
<dbReference type="InterPro" id="IPR003599">
    <property type="entry name" value="Ig_sub"/>
</dbReference>
<dbReference type="PROSITE" id="PS50835">
    <property type="entry name" value="IG_LIKE"/>
    <property type="match status" value="2"/>
</dbReference>
<protein>
    <recommendedName>
        <fullName evidence="5">Ig-like domain-containing protein</fullName>
    </recommendedName>
</protein>
<dbReference type="InterPro" id="IPR013098">
    <property type="entry name" value="Ig_I-set"/>
</dbReference>
<evidence type="ECO:0000313" key="7">
    <source>
        <dbReference type="Proteomes" id="UP000265000"/>
    </source>
</evidence>
<dbReference type="FunFam" id="2.60.40.10:FF:001652">
    <property type="entry name" value="Uncharacterized protein"/>
    <property type="match status" value="1"/>
</dbReference>
<reference evidence="6" key="1">
    <citation type="submission" date="2025-08" db="UniProtKB">
        <authorList>
            <consortium name="Ensembl"/>
        </authorList>
    </citation>
    <scope>IDENTIFICATION</scope>
</reference>
<organism evidence="6 7">
    <name type="scientific">Fundulus heteroclitus</name>
    <name type="common">Killifish</name>
    <name type="synonym">Mummichog</name>
    <dbReference type="NCBI Taxonomy" id="8078"/>
    <lineage>
        <taxon>Eukaryota</taxon>
        <taxon>Metazoa</taxon>
        <taxon>Chordata</taxon>
        <taxon>Craniata</taxon>
        <taxon>Vertebrata</taxon>
        <taxon>Euteleostomi</taxon>
        <taxon>Actinopterygii</taxon>
        <taxon>Neopterygii</taxon>
        <taxon>Teleostei</taxon>
        <taxon>Neoteleostei</taxon>
        <taxon>Acanthomorphata</taxon>
        <taxon>Ovalentaria</taxon>
        <taxon>Atherinomorphae</taxon>
        <taxon>Cyprinodontiformes</taxon>
        <taxon>Fundulidae</taxon>
        <taxon>Fundulus</taxon>
    </lineage>
</organism>
<reference evidence="6" key="2">
    <citation type="submission" date="2025-09" db="UniProtKB">
        <authorList>
            <consortium name="Ensembl"/>
        </authorList>
    </citation>
    <scope>IDENTIFICATION</scope>
</reference>
<dbReference type="SMART" id="SM00408">
    <property type="entry name" value="IGc2"/>
    <property type="match status" value="2"/>
</dbReference>
<dbReference type="GeneTree" id="ENSGT00940000168428"/>
<accession>A0A3Q2QDN2</accession>
<keyword evidence="3" id="KW-0597">Phosphoprotein</keyword>
<dbReference type="InterPro" id="IPR007110">
    <property type="entry name" value="Ig-like_dom"/>
</dbReference>
<keyword evidence="4" id="KW-1015">Disulfide bond</keyword>
<proteinExistence type="predicted"/>
<dbReference type="InterPro" id="IPR003598">
    <property type="entry name" value="Ig_sub2"/>
</dbReference>
<comment type="subcellular location">
    <subcellularLocation>
        <location evidence="1">Cytoplasm</location>
    </subcellularLocation>
</comment>
<dbReference type="InterPro" id="IPR036179">
    <property type="entry name" value="Ig-like_dom_sf"/>
</dbReference>
<evidence type="ECO:0000256" key="4">
    <source>
        <dbReference type="ARBA" id="ARBA00023157"/>
    </source>
</evidence>
<evidence type="ECO:0000256" key="3">
    <source>
        <dbReference type="ARBA" id="ARBA00022553"/>
    </source>
</evidence>
<dbReference type="Pfam" id="PF07679">
    <property type="entry name" value="I-set"/>
    <property type="match status" value="3"/>
</dbReference>
<dbReference type="PANTHER" id="PTHR35971">
    <property type="entry name" value="SI:DKEY-31G6.6"/>
    <property type="match status" value="1"/>
</dbReference>
<dbReference type="InterPro" id="IPR013783">
    <property type="entry name" value="Ig-like_fold"/>
</dbReference>
<dbReference type="FunFam" id="2.60.40.10:FF:000228">
    <property type="entry name" value="obscurin isoform X4"/>
    <property type="match status" value="1"/>
</dbReference>
<dbReference type="Gene3D" id="2.60.40.10">
    <property type="entry name" value="Immunoglobulins"/>
    <property type="match status" value="3"/>
</dbReference>
<feature type="domain" description="Ig-like" evidence="5">
    <location>
        <begin position="172"/>
        <end position="262"/>
    </location>
</feature>
<evidence type="ECO:0000259" key="5">
    <source>
        <dbReference type="PROSITE" id="PS50835"/>
    </source>
</evidence>
<dbReference type="AlphaFoldDB" id="A0A3Q2QDN2"/>
<dbReference type="Proteomes" id="UP000265000">
    <property type="component" value="Unplaced"/>
</dbReference>
<dbReference type="InterPro" id="IPR052385">
    <property type="entry name" value="Obscurin/Obscurin-like_Reg"/>
</dbReference>